<dbReference type="Gene3D" id="1.10.10.10">
    <property type="entry name" value="Winged helix-like DNA-binding domain superfamily/Winged helix DNA-binding domain"/>
    <property type="match status" value="1"/>
</dbReference>
<dbReference type="Pfam" id="PF00270">
    <property type="entry name" value="DEAD"/>
    <property type="match status" value="1"/>
</dbReference>
<dbReference type="AlphaFoldDB" id="A0A4P9WSR5"/>
<evidence type="ECO:0000256" key="1">
    <source>
        <dbReference type="ARBA" id="ARBA00005446"/>
    </source>
</evidence>
<dbReference type="GO" id="GO:0009378">
    <property type="term" value="F:four-way junction helicase activity"/>
    <property type="evidence" value="ECO:0007669"/>
    <property type="project" value="TreeGrafter"/>
</dbReference>
<dbReference type="InterPro" id="IPR011545">
    <property type="entry name" value="DEAD/DEAH_box_helicase_dom"/>
</dbReference>
<dbReference type="GO" id="GO:0003676">
    <property type="term" value="F:nucleic acid binding"/>
    <property type="evidence" value="ECO:0007669"/>
    <property type="project" value="InterPro"/>
</dbReference>
<dbReference type="PANTHER" id="PTHR13710">
    <property type="entry name" value="DNA HELICASE RECQ FAMILY MEMBER"/>
    <property type="match status" value="1"/>
</dbReference>
<comment type="similarity">
    <text evidence="1">Belongs to the helicase family. RecQ subfamily.</text>
</comment>
<organism evidence="3 4">
    <name type="scientific">Blyttiomyces helicus</name>
    <dbReference type="NCBI Taxonomy" id="388810"/>
    <lineage>
        <taxon>Eukaryota</taxon>
        <taxon>Fungi</taxon>
        <taxon>Fungi incertae sedis</taxon>
        <taxon>Chytridiomycota</taxon>
        <taxon>Chytridiomycota incertae sedis</taxon>
        <taxon>Chytridiomycetes</taxon>
        <taxon>Chytridiomycetes incertae sedis</taxon>
        <taxon>Blyttiomyces</taxon>
    </lineage>
</organism>
<dbReference type="EMBL" id="KZ993922">
    <property type="protein sequence ID" value="RKO94350.1"/>
    <property type="molecule type" value="Genomic_DNA"/>
</dbReference>
<dbReference type="GO" id="GO:0000724">
    <property type="term" value="P:double-strand break repair via homologous recombination"/>
    <property type="evidence" value="ECO:0007669"/>
    <property type="project" value="TreeGrafter"/>
</dbReference>
<protein>
    <submittedName>
        <fullName evidence="3">P-loop containing nucleoside triphosphate hydrolase protein</fullName>
    </submittedName>
</protein>
<proteinExistence type="inferred from homology"/>
<dbReference type="Gene3D" id="3.40.50.300">
    <property type="entry name" value="P-loop containing nucleotide triphosphate hydrolases"/>
    <property type="match status" value="2"/>
</dbReference>
<dbReference type="GO" id="GO:0043138">
    <property type="term" value="F:3'-5' DNA helicase activity"/>
    <property type="evidence" value="ECO:0007669"/>
    <property type="project" value="TreeGrafter"/>
</dbReference>
<dbReference type="OrthoDB" id="10261556at2759"/>
<dbReference type="GO" id="GO:0005737">
    <property type="term" value="C:cytoplasm"/>
    <property type="evidence" value="ECO:0007669"/>
    <property type="project" value="TreeGrafter"/>
</dbReference>
<dbReference type="GO" id="GO:0005634">
    <property type="term" value="C:nucleus"/>
    <property type="evidence" value="ECO:0007669"/>
    <property type="project" value="TreeGrafter"/>
</dbReference>
<dbReference type="PROSITE" id="PS51192">
    <property type="entry name" value="HELICASE_ATP_BIND_1"/>
    <property type="match status" value="1"/>
</dbReference>
<gene>
    <name evidence="3" type="ORF">BDK51DRAFT_42902</name>
</gene>
<dbReference type="GO" id="GO:0016787">
    <property type="term" value="F:hydrolase activity"/>
    <property type="evidence" value="ECO:0007669"/>
    <property type="project" value="UniProtKB-KW"/>
</dbReference>
<sequence>MTKDIHEARAVMKKIWGFDDFKPGQTTVVERILQNKSTCAIFPTGAGKSLCYRLPALCDKEATDGKYNLALIIAPLIALMKDQVDGFKKHGIAAASLDSSLTAKEANILMEQVINGKIWILLVNEKFIELLQELHISLFAVDEAHYISEPGPRISPRISDARTIRKRMQGRARPTPHATATPEVSADICKAFDIPDEGLIRTGSFRPYQEIGRAGRDGLRSNCTLLFCLQDRRSLEKFIDLEIPTFASIRSLINEMFQPGAREGDIVTKRLDLSFTPIYATFNLMSRGGFCLADQTGSVGIAIKRAAKVVDELAVIDVDLAAKLADVERAKVISLLQRWKCSGEVELYPSDVRQRHRLLCDRPSKAELHEITAEIMRRAEEREKVEIERLHGVIEWATSGATCLARSLADHFGDAAIVPPEGCGCCSWCVMPGPRTEPRAERKRAHDGGAVDEERIAAVLTAVLAFEATRDDPRLLALFAFGVISPRIKALSLHNHTMFGSMNDHEFPVLLEWFQEEWRAKRGRWE</sequence>
<dbReference type="InterPro" id="IPR014001">
    <property type="entry name" value="Helicase_ATP-bd"/>
</dbReference>
<name>A0A4P9WSR5_9FUNG</name>
<accession>A0A4P9WSR5</accession>
<evidence type="ECO:0000259" key="2">
    <source>
        <dbReference type="PROSITE" id="PS51192"/>
    </source>
</evidence>
<dbReference type="SMART" id="SM00487">
    <property type="entry name" value="DEXDc"/>
    <property type="match status" value="1"/>
</dbReference>
<keyword evidence="4" id="KW-1185">Reference proteome</keyword>
<keyword evidence="3" id="KW-0378">Hydrolase</keyword>
<reference evidence="4" key="1">
    <citation type="journal article" date="2018" name="Nat. Microbiol.">
        <title>Leveraging single-cell genomics to expand the fungal tree of life.</title>
        <authorList>
            <person name="Ahrendt S.R."/>
            <person name="Quandt C.A."/>
            <person name="Ciobanu D."/>
            <person name="Clum A."/>
            <person name="Salamov A."/>
            <person name="Andreopoulos B."/>
            <person name="Cheng J.F."/>
            <person name="Woyke T."/>
            <person name="Pelin A."/>
            <person name="Henrissat B."/>
            <person name="Reynolds N.K."/>
            <person name="Benny G.L."/>
            <person name="Smith M.E."/>
            <person name="James T.Y."/>
            <person name="Grigoriev I.V."/>
        </authorList>
    </citation>
    <scope>NUCLEOTIDE SEQUENCE [LARGE SCALE GENOMIC DNA]</scope>
</reference>
<dbReference type="SUPFAM" id="SSF52540">
    <property type="entry name" value="P-loop containing nucleoside triphosphate hydrolases"/>
    <property type="match status" value="2"/>
</dbReference>
<dbReference type="GO" id="GO:0005524">
    <property type="term" value="F:ATP binding"/>
    <property type="evidence" value="ECO:0007669"/>
    <property type="project" value="InterPro"/>
</dbReference>
<dbReference type="InterPro" id="IPR027417">
    <property type="entry name" value="P-loop_NTPase"/>
</dbReference>
<dbReference type="Pfam" id="PF16124">
    <property type="entry name" value="RecQ_Zn_bind"/>
    <property type="match status" value="1"/>
</dbReference>
<dbReference type="Proteomes" id="UP000269721">
    <property type="component" value="Unassembled WGS sequence"/>
</dbReference>
<feature type="domain" description="Helicase ATP-binding" evidence="2">
    <location>
        <begin position="29"/>
        <end position="200"/>
    </location>
</feature>
<evidence type="ECO:0000313" key="4">
    <source>
        <dbReference type="Proteomes" id="UP000269721"/>
    </source>
</evidence>
<dbReference type="InterPro" id="IPR036388">
    <property type="entry name" value="WH-like_DNA-bd_sf"/>
</dbReference>
<dbReference type="InterPro" id="IPR032284">
    <property type="entry name" value="RecQ_Zn-bd"/>
</dbReference>
<evidence type="ECO:0000313" key="3">
    <source>
        <dbReference type="EMBL" id="RKO94350.1"/>
    </source>
</evidence>
<dbReference type="PANTHER" id="PTHR13710:SF120">
    <property type="entry name" value="BIFUNCTIONAL 3'-5' EXONUCLEASE_ATP-DEPENDENT HELICASE WRN"/>
    <property type="match status" value="1"/>
</dbReference>
<dbReference type="GO" id="GO:0005694">
    <property type="term" value="C:chromosome"/>
    <property type="evidence" value="ECO:0007669"/>
    <property type="project" value="TreeGrafter"/>
</dbReference>